<dbReference type="Gene3D" id="2.40.50.140">
    <property type="entry name" value="Nucleic acid-binding proteins"/>
    <property type="match status" value="1"/>
</dbReference>
<evidence type="ECO:0000313" key="7">
    <source>
        <dbReference type="EMBL" id="PIR02977.1"/>
    </source>
</evidence>
<dbReference type="NCBIfam" id="TIGR03635">
    <property type="entry name" value="uS17_bact"/>
    <property type="match status" value="1"/>
</dbReference>
<dbReference type="SUPFAM" id="SSF50249">
    <property type="entry name" value="Nucleic acid-binding proteins"/>
    <property type="match status" value="1"/>
</dbReference>
<comment type="subunit">
    <text evidence="6">Part of the 30S ribosomal subunit.</text>
</comment>
<keyword evidence="2 6" id="KW-0699">rRNA-binding</keyword>
<evidence type="ECO:0000313" key="8">
    <source>
        <dbReference type="Proteomes" id="UP000229782"/>
    </source>
</evidence>
<proteinExistence type="inferred from homology"/>
<accession>A0A2H0N236</accession>
<keyword evidence="3 6" id="KW-0694">RNA-binding</keyword>
<evidence type="ECO:0000256" key="6">
    <source>
        <dbReference type="HAMAP-Rule" id="MF_01345"/>
    </source>
</evidence>
<dbReference type="NCBIfam" id="NF004123">
    <property type="entry name" value="PRK05610.1"/>
    <property type="match status" value="1"/>
</dbReference>
<comment type="similarity">
    <text evidence="1 6">Belongs to the universal ribosomal protein uS17 family.</text>
</comment>
<comment type="caution">
    <text evidence="7">The sequence shown here is derived from an EMBL/GenBank/DDBJ whole genome shotgun (WGS) entry which is preliminary data.</text>
</comment>
<evidence type="ECO:0000256" key="5">
    <source>
        <dbReference type="ARBA" id="ARBA00023274"/>
    </source>
</evidence>
<dbReference type="CDD" id="cd00364">
    <property type="entry name" value="Ribosomal_uS17"/>
    <property type="match status" value="1"/>
</dbReference>
<dbReference type="Pfam" id="PF00366">
    <property type="entry name" value="Ribosomal_S17"/>
    <property type="match status" value="1"/>
</dbReference>
<dbReference type="PANTHER" id="PTHR10744">
    <property type="entry name" value="40S RIBOSOMAL PROTEIN S11 FAMILY MEMBER"/>
    <property type="match status" value="1"/>
</dbReference>
<keyword evidence="4 6" id="KW-0689">Ribosomal protein</keyword>
<evidence type="ECO:0000256" key="1">
    <source>
        <dbReference type="ARBA" id="ARBA00010254"/>
    </source>
</evidence>
<dbReference type="EMBL" id="PCWM01000065">
    <property type="protein sequence ID" value="PIR02977.1"/>
    <property type="molecule type" value="Genomic_DNA"/>
</dbReference>
<evidence type="ECO:0000256" key="2">
    <source>
        <dbReference type="ARBA" id="ARBA00022730"/>
    </source>
</evidence>
<dbReference type="InterPro" id="IPR012340">
    <property type="entry name" value="NA-bd_OB-fold"/>
</dbReference>
<gene>
    <name evidence="6 7" type="primary">rpsQ</name>
    <name evidence="7" type="ORF">COV60_02780</name>
</gene>
<keyword evidence="5 6" id="KW-0687">Ribonucleoprotein</keyword>
<dbReference type="Proteomes" id="UP000229782">
    <property type="component" value="Unassembled WGS sequence"/>
</dbReference>
<evidence type="ECO:0000256" key="3">
    <source>
        <dbReference type="ARBA" id="ARBA00022884"/>
    </source>
</evidence>
<name>A0A2H0N236_9BACT</name>
<dbReference type="PANTHER" id="PTHR10744:SF1">
    <property type="entry name" value="SMALL RIBOSOMAL SUBUNIT PROTEIN US17M"/>
    <property type="match status" value="1"/>
</dbReference>
<dbReference type="AlphaFoldDB" id="A0A2H0N236"/>
<comment type="function">
    <text evidence="6">One of the primary rRNA binding proteins, it binds specifically to the 5'-end of 16S ribosomal RNA.</text>
</comment>
<dbReference type="InterPro" id="IPR019984">
    <property type="entry name" value="Ribosomal_uS17_bact/chlr"/>
</dbReference>
<dbReference type="PRINTS" id="PR00973">
    <property type="entry name" value="RIBOSOMALS17"/>
</dbReference>
<dbReference type="HAMAP" id="MF_01345_B">
    <property type="entry name" value="Ribosomal_uS17_B"/>
    <property type="match status" value="1"/>
</dbReference>
<dbReference type="InterPro" id="IPR000266">
    <property type="entry name" value="Ribosomal_uS17"/>
</dbReference>
<dbReference type="GO" id="GO:0019843">
    <property type="term" value="F:rRNA binding"/>
    <property type="evidence" value="ECO:0007669"/>
    <property type="project" value="UniProtKB-UniRule"/>
</dbReference>
<evidence type="ECO:0000256" key="4">
    <source>
        <dbReference type="ARBA" id="ARBA00022980"/>
    </source>
</evidence>
<protein>
    <recommendedName>
        <fullName evidence="6">Small ribosomal subunit protein uS17</fullName>
    </recommendedName>
</protein>
<dbReference type="GO" id="GO:0003735">
    <property type="term" value="F:structural constituent of ribosome"/>
    <property type="evidence" value="ECO:0007669"/>
    <property type="project" value="UniProtKB-UniRule"/>
</dbReference>
<organism evidence="7 8">
    <name type="scientific">Candidatus Magasanikbacteria bacterium CG11_big_fil_rev_8_21_14_0_20_43_7</name>
    <dbReference type="NCBI Taxonomy" id="1974654"/>
    <lineage>
        <taxon>Bacteria</taxon>
        <taxon>Candidatus Magasanikiibacteriota</taxon>
    </lineage>
</organism>
<reference evidence="7 8" key="1">
    <citation type="submission" date="2017-09" db="EMBL/GenBank/DDBJ databases">
        <title>Depth-based differentiation of microbial function through sediment-hosted aquifers and enrichment of novel symbionts in the deep terrestrial subsurface.</title>
        <authorList>
            <person name="Probst A.J."/>
            <person name="Ladd B."/>
            <person name="Jarett J.K."/>
            <person name="Geller-Mcgrath D.E."/>
            <person name="Sieber C.M."/>
            <person name="Emerson J.B."/>
            <person name="Anantharaman K."/>
            <person name="Thomas B.C."/>
            <person name="Malmstrom R."/>
            <person name="Stieglmeier M."/>
            <person name="Klingl A."/>
            <person name="Woyke T."/>
            <person name="Ryan C.M."/>
            <person name="Banfield J.F."/>
        </authorList>
    </citation>
    <scope>NUCLEOTIDE SEQUENCE [LARGE SCALE GENOMIC DNA]</scope>
    <source>
        <strain evidence="7">CG11_big_fil_rev_8_21_14_0_20_43_7</strain>
    </source>
</reference>
<dbReference type="GO" id="GO:0022627">
    <property type="term" value="C:cytosolic small ribosomal subunit"/>
    <property type="evidence" value="ECO:0007669"/>
    <property type="project" value="UniProtKB-UniRule"/>
</dbReference>
<sequence>MISTNPSTIKKTVTKREFEGIVESATEDKTIHVRVSTTKMHPKYQKQYVTSKKYAVHDEKNTSTVGDTVRFRECRPYSKTKRWYVIHSSTHVL</sequence>
<dbReference type="GO" id="GO:0006412">
    <property type="term" value="P:translation"/>
    <property type="evidence" value="ECO:0007669"/>
    <property type="project" value="UniProtKB-UniRule"/>
</dbReference>